<dbReference type="Proteomes" id="UP000629468">
    <property type="component" value="Unassembled WGS sequence"/>
</dbReference>
<sequence>MHLFLLNNDPLHTTLLNQDGHPLYSISSSSSSSSSSSLESPSVSPGPLPPCPEYRLQSSNAHLTSPIARTHSTPHSDVHKRHQDLPSPHPPPILEPLPPHKPASSTPVLQPAALSTSIKRLRSYECSTTNVEIKVGEIEPMGHHGRTRVQLCNLGMEICTPPTNKMTETPSLPPPDSQSALSRTNSAGVALEAFRDFCVQSQQKVNSALPTPVARSTSTTGPITATHKASLPDPTWSFKGPDSRPYKWICLASNPVLIHDIQPPTPIACFRPAKLGIVSRSRRGFLEILPPGLDKEDWIVVTFVGFFRMKLGDRLQHYTPCSSRADVQPLPISMKMTTSMNQHDVHVTLATNVKLVSESSRLAKFPGQNPLANHPQKASLPPAYVEALRRRKMNSLPRRTY</sequence>
<dbReference type="EMBL" id="JABXXO010000005">
    <property type="protein sequence ID" value="KAF7777712.1"/>
    <property type="molecule type" value="Genomic_DNA"/>
</dbReference>
<feature type="region of interest" description="Disordered" evidence="1">
    <location>
        <begin position="25"/>
        <end position="107"/>
    </location>
</feature>
<protein>
    <recommendedName>
        <fullName evidence="2">DUF6593 domain-containing protein</fullName>
    </recommendedName>
</protein>
<organism evidence="3 4">
    <name type="scientific">Agaricus bisporus var. burnettii</name>
    <dbReference type="NCBI Taxonomy" id="192524"/>
    <lineage>
        <taxon>Eukaryota</taxon>
        <taxon>Fungi</taxon>
        <taxon>Dikarya</taxon>
        <taxon>Basidiomycota</taxon>
        <taxon>Agaricomycotina</taxon>
        <taxon>Agaricomycetes</taxon>
        <taxon>Agaricomycetidae</taxon>
        <taxon>Agaricales</taxon>
        <taxon>Agaricineae</taxon>
        <taxon>Agaricaceae</taxon>
        <taxon>Agaricus</taxon>
    </lineage>
</organism>
<evidence type="ECO:0000313" key="4">
    <source>
        <dbReference type="Proteomes" id="UP000629468"/>
    </source>
</evidence>
<dbReference type="InterPro" id="IPR046528">
    <property type="entry name" value="DUF6593"/>
</dbReference>
<feature type="compositionally biased region" description="Pro residues" evidence="1">
    <location>
        <begin position="87"/>
        <end position="101"/>
    </location>
</feature>
<accession>A0A8H7KIG0</accession>
<name>A0A8H7KIG0_AGABI</name>
<proteinExistence type="predicted"/>
<evidence type="ECO:0000259" key="2">
    <source>
        <dbReference type="Pfam" id="PF20236"/>
    </source>
</evidence>
<evidence type="ECO:0000256" key="1">
    <source>
        <dbReference type="SAM" id="MobiDB-lite"/>
    </source>
</evidence>
<reference evidence="3 4" key="1">
    <citation type="journal article" name="Sci. Rep.">
        <title>Telomere-to-telomere assembled and centromere annotated genomes of the two main subspecies of the button mushroom Agaricus bisporus reveal especially polymorphic chromosome ends.</title>
        <authorList>
            <person name="Sonnenberg A.S.M."/>
            <person name="Sedaghat-Telgerd N."/>
            <person name="Lavrijssen B."/>
            <person name="Ohm R.A."/>
            <person name="Hendrickx P.M."/>
            <person name="Scholtmeijer K."/>
            <person name="Baars J.J.P."/>
            <person name="van Peer A."/>
        </authorList>
    </citation>
    <scope>NUCLEOTIDE SEQUENCE [LARGE SCALE GENOMIC DNA]</scope>
    <source>
        <strain evidence="3 4">H119_p4</strain>
    </source>
</reference>
<feature type="compositionally biased region" description="Low complexity" evidence="1">
    <location>
        <begin position="25"/>
        <end position="43"/>
    </location>
</feature>
<dbReference type="Pfam" id="PF20236">
    <property type="entry name" value="DUF6593"/>
    <property type="match status" value="1"/>
</dbReference>
<comment type="caution">
    <text evidence="3">The sequence shown here is derived from an EMBL/GenBank/DDBJ whole genome shotgun (WGS) entry which is preliminary data.</text>
</comment>
<evidence type="ECO:0000313" key="3">
    <source>
        <dbReference type="EMBL" id="KAF7777712.1"/>
    </source>
</evidence>
<dbReference type="AlphaFoldDB" id="A0A8H7KIG0"/>
<feature type="region of interest" description="Disordered" evidence="1">
    <location>
        <begin position="163"/>
        <end position="184"/>
    </location>
</feature>
<gene>
    <name evidence="3" type="ORF">Agabi119p4_3784</name>
</gene>
<feature type="domain" description="DUF6593" evidence="2">
    <location>
        <begin position="226"/>
        <end position="304"/>
    </location>
</feature>